<evidence type="ECO:0000313" key="2">
    <source>
        <dbReference type="EMBL" id="KPI90292.1"/>
    </source>
</evidence>
<accession>A0A0N1I8K0</accession>
<name>A0A0N1I8K0_LEPSE</name>
<dbReference type="AlphaFoldDB" id="A0A0N1I8K0"/>
<dbReference type="EMBL" id="LJSK01000007">
    <property type="protein sequence ID" value="KPI90292.1"/>
    <property type="molecule type" value="Genomic_DNA"/>
</dbReference>
<organism evidence="2 3">
    <name type="scientific">Leptomonas seymouri</name>
    <dbReference type="NCBI Taxonomy" id="5684"/>
    <lineage>
        <taxon>Eukaryota</taxon>
        <taxon>Discoba</taxon>
        <taxon>Euglenozoa</taxon>
        <taxon>Kinetoplastea</taxon>
        <taxon>Metakinetoplastina</taxon>
        <taxon>Trypanosomatida</taxon>
        <taxon>Trypanosomatidae</taxon>
        <taxon>Leishmaniinae</taxon>
        <taxon>Leptomonas</taxon>
    </lineage>
</organism>
<dbReference type="OrthoDB" id="265702at2759"/>
<reference evidence="2 3" key="1">
    <citation type="journal article" date="2015" name="PLoS Pathog.">
        <title>Leptomonas seymouri: Adaptations to the Dixenous Life Cycle Analyzed by Genome Sequencing, Transcriptome Profiling and Co-infection with Leishmania donovani.</title>
        <authorList>
            <person name="Kraeva N."/>
            <person name="Butenko A."/>
            <person name="Hlavacova J."/>
            <person name="Kostygov A."/>
            <person name="Myskova J."/>
            <person name="Grybchuk D."/>
            <person name="Lestinova T."/>
            <person name="Votypka J."/>
            <person name="Volf P."/>
            <person name="Opperdoes F."/>
            <person name="Flegontov P."/>
            <person name="Lukes J."/>
            <person name="Yurchenko V."/>
        </authorList>
    </citation>
    <scope>NUCLEOTIDE SEQUENCE [LARGE SCALE GENOMIC DNA]</scope>
    <source>
        <strain evidence="2 3">ATCC 30220</strain>
    </source>
</reference>
<feature type="region of interest" description="Disordered" evidence="1">
    <location>
        <begin position="403"/>
        <end position="437"/>
    </location>
</feature>
<keyword evidence="3" id="KW-1185">Reference proteome</keyword>
<dbReference type="VEuPathDB" id="TriTrypDB:Lsey_0007_0050"/>
<dbReference type="OMA" id="YVDIRVC"/>
<feature type="compositionally biased region" description="Low complexity" evidence="1">
    <location>
        <begin position="403"/>
        <end position="413"/>
    </location>
</feature>
<protein>
    <submittedName>
        <fullName evidence="2">Uncharacterized protein</fullName>
    </submittedName>
</protein>
<comment type="caution">
    <text evidence="2">The sequence shown here is derived from an EMBL/GenBank/DDBJ whole genome shotgun (WGS) entry which is preliminary data.</text>
</comment>
<sequence length="437" mass="45334">MYHSALEANDAAYVDIRVCDLQIQYGNMPSALDSGFQVDGLYVVLRCCDEVRHTSCLWSSSASSLSCKGRLAAAALDENDENDWVWNELFRFVLPPKSPEVADTTPVLSHQVQGNAAAAAGNASSLTSPLSSAIAVNSCEGSSSAVLPMSTAGAAGAAMLGRAGAVGAPGSFSYLQSASASSSTPPLSGFHQQAGRPSPRSKASSSPFLHPAIGLELWRSTPNSENCLGSYTYHLPLELLHGGYGLHQMDVVAERVVPLRTKEAPSIMGNLYGWSGHRLSLRLRVQAVGLAPVTADWTLPTAATGMSSAGASGNYSLPYSFAMDDPCSRSTMVSTDYVSSMGNLNPVLANLLAPLGVMTLSGQGGPAVRPAPRVMGMGGHSNASLPPVFPLFLTSSSNAVLSAPANSSAQPASREQGVLGEGDPTWRGSVLPAVLPQ</sequence>
<dbReference type="Proteomes" id="UP000038009">
    <property type="component" value="Unassembled WGS sequence"/>
</dbReference>
<proteinExistence type="predicted"/>
<feature type="region of interest" description="Disordered" evidence="1">
    <location>
        <begin position="183"/>
        <end position="206"/>
    </location>
</feature>
<gene>
    <name evidence="2" type="ORF">ABL78_0518</name>
</gene>
<evidence type="ECO:0000313" key="3">
    <source>
        <dbReference type="Proteomes" id="UP000038009"/>
    </source>
</evidence>
<evidence type="ECO:0000256" key="1">
    <source>
        <dbReference type="SAM" id="MobiDB-lite"/>
    </source>
</evidence>